<dbReference type="AlphaFoldDB" id="A0A084CM46"/>
<comment type="subcellular location">
    <subcellularLocation>
        <location evidence="4">Periplasm</location>
    </subcellularLocation>
</comment>
<evidence type="ECO:0000259" key="5">
    <source>
        <dbReference type="Pfam" id="PF03968"/>
    </source>
</evidence>
<keyword evidence="3 4" id="KW-0574">Periplasm</keyword>
<name>A0A084CM46_9GAMM</name>
<evidence type="ECO:0000313" key="6">
    <source>
        <dbReference type="EMBL" id="KEY90875.1"/>
    </source>
</evidence>
<dbReference type="PANTHER" id="PTHR36504:SF1">
    <property type="entry name" value="LIPOPOLYSACCHARIDE EXPORT SYSTEM PROTEIN LPTA"/>
    <property type="match status" value="1"/>
</dbReference>
<dbReference type="HAMAP" id="MF_01914">
    <property type="entry name" value="LPS_assembly_LptA"/>
    <property type="match status" value="1"/>
</dbReference>
<dbReference type="STRING" id="1179155.CF67_09049"/>
<dbReference type="InterPro" id="IPR005653">
    <property type="entry name" value="OstA-like_N"/>
</dbReference>
<dbReference type="Gene3D" id="2.60.450.10">
    <property type="entry name" value="Lipopolysaccharide (LPS) transport protein A like domain"/>
    <property type="match status" value="1"/>
</dbReference>
<evidence type="ECO:0000313" key="7">
    <source>
        <dbReference type="Proteomes" id="UP000053784"/>
    </source>
</evidence>
<comment type="subunit">
    <text evidence="4">Component of the lipopolysaccharide transport and assembly complex.</text>
</comment>
<keyword evidence="1 4" id="KW-0813">Transport</keyword>
<dbReference type="Proteomes" id="UP000053784">
    <property type="component" value="Unassembled WGS sequence"/>
</dbReference>
<dbReference type="Pfam" id="PF03968">
    <property type="entry name" value="LptD_N"/>
    <property type="match status" value="1"/>
</dbReference>
<keyword evidence="2" id="KW-0732">Signal</keyword>
<dbReference type="GO" id="GO:0043165">
    <property type="term" value="P:Gram-negative-bacterium-type cell outer membrane assembly"/>
    <property type="evidence" value="ECO:0007669"/>
    <property type="project" value="UniProtKB-UniRule"/>
</dbReference>
<dbReference type="GO" id="GO:0015920">
    <property type="term" value="P:lipopolysaccharide transport"/>
    <property type="evidence" value="ECO:0007669"/>
    <property type="project" value="UniProtKB-UniRule"/>
</dbReference>
<feature type="domain" description="Organic solvent tolerance-like N-terminal" evidence="5">
    <location>
        <begin position="12"/>
        <end position="124"/>
    </location>
</feature>
<dbReference type="GO" id="GO:0001530">
    <property type="term" value="F:lipopolysaccharide binding"/>
    <property type="evidence" value="ECO:0007669"/>
    <property type="project" value="InterPro"/>
</dbReference>
<evidence type="ECO:0000256" key="1">
    <source>
        <dbReference type="ARBA" id="ARBA00022448"/>
    </source>
</evidence>
<accession>A0A084CM46</accession>
<comment type="similarity">
    <text evidence="4">Belongs to the LptA family.</text>
</comment>
<dbReference type="eggNOG" id="COG1934">
    <property type="taxonomic scope" value="Bacteria"/>
</dbReference>
<dbReference type="GO" id="GO:0009279">
    <property type="term" value="C:cell outer membrane"/>
    <property type="evidence" value="ECO:0007669"/>
    <property type="project" value="TreeGrafter"/>
</dbReference>
<evidence type="ECO:0000256" key="4">
    <source>
        <dbReference type="HAMAP-Rule" id="MF_01914"/>
    </source>
</evidence>
<gene>
    <name evidence="4 6" type="primary">lptA</name>
    <name evidence="6" type="ORF">CF67_09049</name>
</gene>
<dbReference type="EMBL" id="JGVK01000033">
    <property type="protein sequence ID" value="KEY90875.1"/>
    <property type="molecule type" value="Genomic_DNA"/>
</dbReference>
<dbReference type="GO" id="GO:0017089">
    <property type="term" value="F:glycolipid transfer activity"/>
    <property type="evidence" value="ECO:0007669"/>
    <property type="project" value="TreeGrafter"/>
</dbReference>
<evidence type="ECO:0000256" key="2">
    <source>
        <dbReference type="ARBA" id="ARBA00022729"/>
    </source>
</evidence>
<dbReference type="NCBIfam" id="TIGR03002">
    <property type="entry name" value="outer_YhbN_LptA"/>
    <property type="match status" value="1"/>
</dbReference>
<dbReference type="GO" id="GO:0030288">
    <property type="term" value="C:outer membrane-bounded periplasmic space"/>
    <property type="evidence" value="ECO:0007669"/>
    <property type="project" value="TreeGrafter"/>
</dbReference>
<protein>
    <recommendedName>
        <fullName evidence="4">Lipopolysaccharide export system protein LptA</fullName>
    </recommendedName>
</protein>
<dbReference type="InterPro" id="IPR014340">
    <property type="entry name" value="LptA"/>
</dbReference>
<comment type="function">
    <text evidence="4">Involved in the assembly of lipopolysaccharide (LPS). Required for the translocation of LPS from the inner membrane to the outer membrane. May form a bridge between the inner membrane and the outer membrane, via interactions with LptC and LptD, thereby facilitating LPS transfer across the periplasm.</text>
</comment>
<comment type="caution">
    <text evidence="6">The sequence shown here is derived from an EMBL/GenBank/DDBJ whole genome shotgun (WGS) entry which is preliminary data.</text>
</comment>
<keyword evidence="7" id="KW-1185">Reference proteome</keyword>
<dbReference type="PANTHER" id="PTHR36504">
    <property type="entry name" value="LIPOPOLYSACCHARIDE EXPORT SYSTEM PROTEIN LPTA"/>
    <property type="match status" value="1"/>
</dbReference>
<organism evidence="6 7">
    <name type="scientific">Candidatus Photodesmus blepharonis</name>
    <dbReference type="NCBI Taxonomy" id="1179155"/>
    <lineage>
        <taxon>Bacteria</taxon>
        <taxon>Pseudomonadati</taxon>
        <taxon>Pseudomonadota</taxon>
        <taxon>Gammaproteobacteria</taxon>
        <taxon>Vibrionales</taxon>
        <taxon>Vibrionaceae</taxon>
        <taxon>Candidatus Photodesmus</taxon>
    </lineage>
</organism>
<sequence>MALSVDQNQPVYIDSNSQQLDMQNNQATFLGNVKLKQGSIKINADKVVIIRDMKTGGIQEIKGYGNLATFSQLTDDNKVLYGEAEELCYKTVDDQLTMLRRAMLAQDDSMIRGSKIRYKISKQKLIADGNIGDRVTTVLQLQAIQK</sequence>
<evidence type="ECO:0000256" key="3">
    <source>
        <dbReference type="ARBA" id="ARBA00022764"/>
    </source>
</evidence>
<dbReference type="InterPro" id="IPR052037">
    <property type="entry name" value="LPS_export_LptA"/>
</dbReference>
<proteinExistence type="inferred from homology"/>
<reference evidence="6 7" key="1">
    <citation type="submission" date="2014-03" db="EMBL/GenBank/DDBJ databases">
        <title>Selection and divergence in the genomes of co-occurring obligate luminous symbionts with specific hosts.</title>
        <authorList>
            <person name="Hendry T.A."/>
            <person name="de Wet J.R."/>
            <person name="Dunlap P.V."/>
        </authorList>
    </citation>
    <scope>NUCLEOTIDE SEQUENCE [LARGE SCALE GENOMIC DNA]</scope>
    <source>
        <strain evidence="6 7">Ppalp.1</strain>
    </source>
</reference>